<dbReference type="Gene3D" id="3.30.40.10">
    <property type="entry name" value="Zinc/RING finger domain, C3HC4 (zinc finger)"/>
    <property type="match status" value="1"/>
</dbReference>
<dbReference type="InterPro" id="IPR001245">
    <property type="entry name" value="Ser-Thr/Tyr_kinase_cat_dom"/>
</dbReference>
<evidence type="ECO:0000256" key="2">
    <source>
        <dbReference type="ARBA" id="ARBA00003861"/>
    </source>
</evidence>
<dbReference type="PROSITE" id="PS50011">
    <property type="entry name" value="PROTEIN_KINASE_DOM"/>
    <property type="match status" value="1"/>
</dbReference>
<dbReference type="Pfam" id="PF07714">
    <property type="entry name" value="PK_Tyr_Ser-Thr"/>
    <property type="match status" value="1"/>
</dbReference>
<dbReference type="InterPro" id="IPR011009">
    <property type="entry name" value="Kinase-like_dom_sf"/>
</dbReference>
<comment type="pathway">
    <text evidence="3">Protein modification; protein ubiquitination.</text>
</comment>
<dbReference type="GO" id="GO:0061630">
    <property type="term" value="F:ubiquitin protein ligase activity"/>
    <property type="evidence" value="ECO:0007669"/>
    <property type="project" value="UniProtKB-EC"/>
</dbReference>
<dbReference type="EC" id="2.3.2.27" evidence="4"/>
<evidence type="ECO:0000313" key="10">
    <source>
        <dbReference type="EMBL" id="KAJ8765658.1"/>
    </source>
</evidence>
<evidence type="ECO:0000256" key="4">
    <source>
        <dbReference type="ARBA" id="ARBA00012483"/>
    </source>
</evidence>
<dbReference type="InterPro" id="IPR051348">
    <property type="entry name" value="U-box_ubiquitin_ligases"/>
</dbReference>
<keyword evidence="5" id="KW-0808">Transferase</keyword>
<dbReference type="PROSITE" id="PS51698">
    <property type="entry name" value="U_BOX"/>
    <property type="match status" value="1"/>
</dbReference>
<dbReference type="SUPFAM" id="SSF56112">
    <property type="entry name" value="Protein kinase-like (PK-like)"/>
    <property type="match status" value="1"/>
</dbReference>
<dbReference type="Gene3D" id="3.30.200.20">
    <property type="entry name" value="Phosphorylase Kinase, domain 1"/>
    <property type="match status" value="1"/>
</dbReference>
<keyword evidence="6" id="KW-0833">Ubl conjugation pathway</keyword>
<dbReference type="EMBL" id="JAIWQS010000005">
    <property type="protein sequence ID" value="KAJ8765658.1"/>
    <property type="molecule type" value="Genomic_DNA"/>
</dbReference>
<feature type="domain" description="U-box" evidence="9">
    <location>
        <begin position="717"/>
        <end position="791"/>
    </location>
</feature>
<sequence length="793" mass="90401">MEKVYVGLGNDLQEGYKTLDWTLKKWKSNSITVVILHLTHNLSQDFVYTPFGKLPASSVSEEKLEVLTKYEQEKMERLLSKYIAFCGQVKAEIRKVEKSDEPIHKVIVDLISRQKIKKLVMGLAFMKASSWRSKTATSSLLYIQQHKPNFCEFSIVWGGKLMFLKEENDEVRIENDQGVPITKKGSFKGWLGKMFAESSSRNSTHGLDSSSSQDQWQKNAQEIEDYFKYLTSLNLDAEICEEEKDVFQNNSTEPDLPELDDSTMSVAAKVESMKRKIDEAQEIVQLKKEETKANAERSAKAEWAISLCNTQVEKLDAGIKEETARRIEITNHIDSEKEQIQDILSYVQESRNRLTYLRELQLELSNKLQLSTVTRSHMETELEKAVIARAEMVREIEELRRQRDVIQRRIEFCKEKDAIGMATKLSEQSCSYRDYSAEDIRLATDDFSEILRLKSGGDWTNVYRGRINSTTVAIKILPSESQLSPEDFLTKMKILNSIRHPHLICMIGFCSEIKCIVFEYMQNGSLRDILFSAQGSLKKVNRSLPWHARLRIAHEVASGLAYLHSTQPKPLIHGHLTAGNILLDRNLVSKISGFSLNPDSDVCDERPDIRALGVILLNLLTGRNWLGLVEEAVSKDRTALVRVLDKKAGRWPIELAEELVEVAMKCMAVHGEQNSEMRVARVVVKLDELRRKGDEVVNGGNQVAEDENFVAEENSIEVPSIFMCPILQDVMKDPYLAADGFSYELEAIDAWLKMGRDTSPMTNLKLKHKSLTPNHTLRFLIQDWQTNKSSVPA</sequence>
<dbReference type="GO" id="GO:0005524">
    <property type="term" value="F:ATP binding"/>
    <property type="evidence" value="ECO:0007669"/>
    <property type="project" value="InterPro"/>
</dbReference>
<name>A0AAV8TG20_9ROSI</name>
<dbReference type="Gene3D" id="1.10.510.10">
    <property type="entry name" value="Transferase(Phosphotransferase) domain 1"/>
    <property type="match status" value="1"/>
</dbReference>
<dbReference type="InterPro" id="IPR013083">
    <property type="entry name" value="Znf_RING/FYVE/PHD"/>
</dbReference>
<evidence type="ECO:0000259" key="8">
    <source>
        <dbReference type="PROSITE" id="PS50011"/>
    </source>
</evidence>
<dbReference type="SUPFAM" id="SSF57850">
    <property type="entry name" value="RING/U-box"/>
    <property type="match status" value="1"/>
</dbReference>
<keyword evidence="7" id="KW-0175">Coiled coil</keyword>
<accession>A0AAV8TG20</accession>
<organism evidence="10 11">
    <name type="scientific">Erythroxylum novogranatense</name>
    <dbReference type="NCBI Taxonomy" id="1862640"/>
    <lineage>
        <taxon>Eukaryota</taxon>
        <taxon>Viridiplantae</taxon>
        <taxon>Streptophyta</taxon>
        <taxon>Embryophyta</taxon>
        <taxon>Tracheophyta</taxon>
        <taxon>Spermatophyta</taxon>
        <taxon>Magnoliopsida</taxon>
        <taxon>eudicotyledons</taxon>
        <taxon>Gunneridae</taxon>
        <taxon>Pentapetalae</taxon>
        <taxon>rosids</taxon>
        <taxon>fabids</taxon>
        <taxon>Malpighiales</taxon>
        <taxon>Erythroxylaceae</taxon>
        <taxon>Erythroxylum</taxon>
    </lineage>
</organism>
<comment type="function">
    <text evidence="2">Functions as an E3 ubiquitin ligase.</text>
</comment>
<dbReference type="AlphaFoldDB" id="A0AAV8TG20"/>
<dbReference type="Pfam" id="PF04564">
    <property type="entry name" value="U-box"/>
    <property type="match status" value="1"/>
</dbReference>
<evidence type="ECO:0000313" key="11">
    <source>
        <dbReference type="Proteomes" id="UP001159364"/>
    </source>
</evidence>
<dbReference type="PANTHER" id="PTHR45647:SF56">
    <property type="entry name" value="U-BOX DOMAIN-CONTAINING PROTEIN 50-RELATED"/>
    <property type="match status" value="1"/>
</dbReference>
<evidence type="ECO:0000256" key="7">
    <source>
        <dbReference type="SAM" id="Coils"/>
    </source>
</evidence>
<protein>
    <recommendedName>
        <fullName evidence="4">RING-type E3 ubiquitin transferase</fullName>
        <ecNumber evidence="4">2.3.2.27</ecNumber>
    </recommendedName>
</protein>
<gene>
    <name evidence="10" type="ORF">K2173_014780</name>
</gene>
<reference evidence="10 11" key="1">
    <citation type="submission" date="2021-09" db="EMBL/GenBank/DDBJ databases">
        <title>Genomic insights and catalytic innovation underlie evolution of tropane alkaloids biosynthesis.</title>
        <authorList>
            <person name="Wang Y.-J."/>
            <person name="Tian T."/>
            <person name="Huang J.-P."/>
            <person name="Huang S.-X."/>
        </authorList>
    </citation>
    <scope>NUCLEOTIDE SEQUENCE [LARGE SCALE GENOMIC DNA]</scope>
    <source>
        <strain evidence="10">KIB-2018</strain>
        <tissue evidence="10">Leaf</tissue>
    </source>
</reference>
<keyword evidence="11" id="KW-1185">Reference proteome</keyword>
<evidence type="ECO:0000256" key="3">
    <source>
        <dbReference type="ARBA" id="ARBA00004906"/>
    </source>
</evidence>
<dbReference type="InterPro" id="IPR000719">
    <property type="entry name" value="Prot_kinase_dom"/>
</dbReference>
<comment type="caution">
    <text evidence="10">The sequence shown here is derived from an EMBL/GenBank/DDBJ whole genome shotgun (WGS) entry which is preliminary data.</text>
</comment>
<evidence type="ECO:0000259" key="9">
    <source>
        <dbReference type="PROSITE" id="PS51698"/>
    </source>
</evidence>
<evidence type="ECO:0000256" key="1">
    <source>
        <dbReference type="ARBA" id="ARBA00000900"/>
    </source>
</evidence>
<dbReference type="InterPro" id="IPR003613">
    <property type="entry name" value="Ubox_domain"/>
</dbReference>
<dbReference type="CDD" id="cd16655">
    <property type="entry name" value="RING-Ubox_WDSUB1-like"/>
    <property type="match status" value="1"/>
</dbReference>
<dbReference type="PANTHER" id="PTHR45647">
    <property type="entry name" value="OS02G0152300 PROTEIN"/>
    <property type="match status" value="1"/>
</dbReference>
<feature type="domain" description="Protein kinase" evidence="8">
    <location>
        <begin position="448"/>
        <end position="686"/>
    </location>
</feature>
<dbReference type="SMART" id="SM00504">
    <property type="entry name" value="Ubox"/>
    <property type="match status" value="1"/>
</dbReference>
<feature type="coiled-coil region" evidence="7">
    <location>
        <begin position="382"/>
        <end position="416"/>
    </location>
</feature>
<evidence type="ECO:0000256" key="5">
    <source>
        <dbReference type="ARBA" id="ARBA00022679"/>
    </source>
</evidence>
<dbReference type="GO" id="GO:0004672">
    <property type="term" value="F:protein kinase activity"/>
    <property type="evidence" value="ECO:0007669"/>
    <property type="project" value="InterPro"/>
</dbReference>
<dbReference type="Proteomes" id="UP001159364">
    <property type="component" value="Linkage Group LG05"/>
</dbReference>
<evidence type="ECO:0000256" key="6">
    <source>
        <dbReference type="ARBA" id="ARBA00022786"/>
    </source>
</evidence>
<proteinExistence type="predicted"/>
<dbReference type="GO" id="GO:0016567">
    <property type="term" value="P:protein ubiquitination"/>
    <property type="evidence" value="ECO:0007669"/>
    <property type="project" value="InterPro"/>
</dbReference>
<comment type="catalytic activity">
    <reaction evidence="1">
        <text>S-ubiquitinyl-[E2 ubiquitin-conjugating enzyme]-L-cysteine + [acceptor protein]-L-lysine = [E2 ubiquitin-conjugating enzyme]-L-cysteine + N(6)-ubiquitinyl-[acceptor protein]-L-lysine.</text>
        <dbReference type="EC" id="2.3.2.27"/>
    </reaction>
</comment>